<dbReference type="Proteomes" id="UP000188268">
    <property type="component" value="Unassembled WGS sequence"/>
</dbReference>
<protein>
    <submittedName>
        <fullName evidence="2">Uncharacterized protein</fullName>
    </submittedName>
</protein>
<evidence type="ECO:0000256" key="1">
    <source>
        <dbReference type="SAM" id="MobiDB-lite"/>
    </source>
</evidence>
<feature type="compositionally biased region" description="Polar residues" evidence="1">
    <location>
        <begin position="195"/>
        <end position="207"/>
    </location>
</feature>
<dbReference type="EMBL" id="AWWV01007965">
    <property type="protein sequence ID" value="OMO94069.1"/>
    <property type="molecule type" value="Genomic_DNA"/>
</dbReference>
<feature type="compositionally biased region" description="Low complexity" evidence="1">
    <location>
        <begin position="133"/>
        <end position="144"/>
    </location>
</feature>
<accession>A0A1R3JGW1</accession>
<feature type="compositionally biased region" description="Low complexity" evidence="1">
    <location>
        <begin position="62"/>
        <end position="80"/>
    </location>
</feature>
<feature type="compositionally biased region" description="Basic residues" evidence="1">
    <location>
        <begin position="115"/>
        <end position="125"/>
    </location>
</feature>
<feature type="compositionally biased region" description="Polar residues" evidence="1">
    <location>
        <begin position="1"/>
        <end position="14"/>
    </location>
</feature>
<comment type="caution">
    <text evidence="2">The sequence shown here is derived from an EMBL/GenBank/DDBJ whole genome shotgun (WGS) entry which is preliminary data.</text>
</comment>
<organism evidence="2 3">
    <name type="scientific">Corchorus capsularis</name>
    <name type="common">Jute</name>
    <dbReference type="NCBI Taxonomy" id="210143"/>
    <lineage>
        <taxon>Eukaryota</taxon>
        <taxon>Viridiplantae</taxon>
        <taxon>Streptophyta</taxon>
        <taxon>Embryophyta</taxon>
        <taxon>Tracheophyta</taxon>
        <taxon>Spermatophyta</taxon>
        <taxon>Magnoliopsida</taxon>
        <taxon>eudicotyledons</taxon>
        <taxon>Gunneridae</taxon>
        <taxon>Pentapetalae</taxon>
        <taxon>rosids</taxon>
        <taxon>malvids</taxon>
        <taxon>Malvales</taxon>
        <taxon>Malvaceae</taxon>
        <taxon>Grewioideae</taxon>
        <taxon>Apeibeae</taxon>
        <taxon>Corchorus</taxon>
    </lineage>
</organism>
<dbReference type="AlphaFoldDB" id="A0A1R3JGW1"/>
<dbReference type="Gramene" id="OMO94069">
    <property type="protein sequence ID" value="OMO94069"/>
    <property type="gene ID" value="CCACVL1_06192"/>
</dbReference>
<sequence length="217" mass="22249">MESSSATVNESRSASPPPNSQIPTPKLHTDPNSQILSSSQPTQNTATASVNARKTLPTAINKATKGAASSSATGSAAGSGPAREKAKASACPAVMATATVPARPASQDPCPNQKQKVKGKQKQPWKHPGVSFADSDGSIGASGSKGKKNQPPAAPNYNQAKNEWLDLASALKQADLSLVQKSACVGNIQKKARTNADSLNDGASSRTDMGPKEGYDV</sequence>
<keyword evidence="3" id="KW-1185">Reference proteome</keyword>
<reference evidence="2 3" key="1">
    <citation type="submission" date="2013-09" db="EMBL/GenBank/DDBJ databases">
        <title>Corchorus capsularis genome sequencing.</title>
        <authorList>
            <person name="Alam M."/>
            <person name="Haque M.S."/>
            <person name="Islam M.S."/>
            <person name="Emdad E.M."/>
            <person name="Islam M.M."/>
            <person name="Ahmed B."/>
            <person name="Halim A."/>
            <person name="Hossen Q.M.M."/>
            <person name="Hossain M.Z."/>
            <person name="Ahmed R."/>
            <person name="Khan M.M."/>
            <person name="Islam R."/>
            <person name="Rashid M.M."/>
            <person name="Khan S.A."/>
            <person name="Rahman M.S."/>
            <person name="Alam M."/>
        </authorList>
    </citation>
    <scope>NUCLEOTIDE SEQUENCE [LARGE SCALE GENOMIC DNA]</scope>
    <source>
        <strain evidence="3">cv. CVL-1</strain>
        <tissue evidence="2">Whole seedling</tissue>
    </source>
</reference>
<name>A0A1R3JGW1_COCAP</name>
<proteinExistence type="predicted"/>
<evidence type="ECO:0000313" key="3">
    <source>
        <dbReference type="Proteomes" id="UP000188268"/>
    </source>
</evidence>
<evidence type="ECO:0000313" key="2">
    <source>
        <dbReference type="EMBL" id="OMO94069.1"/>
    </source>
</evidence>
<feature type="compositionally biased region" description="Polar residues" evidence="1">
    <location>
        <begin position="30"/>
        <end position="52"/>
    </location>
</feature>
<feature type="region of interest" description="Disordered" evidence="1">
    <location>
        <begin position="191"/>
        <end position="217"/>
    </location>
</feature>
<gene>
    <name evidence="2" type="ORF">CCACVL1_06192</name>
</gene>
<feature type="region of interest" description="Disordered" evidence="1">
    <location>
        <begin position="1"/>
        <end position="160"/>
    </location>
</feature>